<evidence type="ECO:0000259" key="1">
    <source>
        <dbReference type="Pfam" id="PF14737"/>
    </source>
</evidence>
<reference evidence="2 3" key="1">
    <citation type="journal article" date="2020" name="Genomics">
        <title>Complete, high-quality genomes from long-read metagenomic sequencing of two wolf lichen thalli reveals enigmatic genome architecture.</title>
        <authorList>
            <person name="McKenzie S.K."/>
            <person name="Walston R.F."/>
            <person name="Allen J.L."/>
        </authorList>
    </citation>
    <scope>NUCLEOTIDE SEQUENCE [LARGE SCALE GENOMIC DNA]</scope>
    <source>
        <strain evidence="2">WasteWater2</strain>
    </source>
</reference>
<dbReference type="GeneID" id="59283271"/>
<evidence type="ECO:0000313" key="2">
    <source>
        <dbReference type="EMBL" id="KAF6239989.1"/>
    </source>
</evidence>
<dbReference type="Proteomes" id="UP000578531">
    <property type="component" value="Unassembled WGS sequence"/>
</dbReference>
<accession>A0A8H6G3N4</accession>
<gene>
    <name evidence="2" type="ORF">HO173_001597</name>
</gene>
<dbReference type="InterPro" id="IPR027974">
    <property type="entry name" value="DUF4470"/>
</dbReference>
<keyword evidence="3" id="KW-1185">Reference proteome</keyword>
<proteinExistence type="predicted"/>
<protein>
    <recommendedName>
        <fullName evidence="1">DUF4470 domain-containing protein</fullName>
    </recommendedName>
</protein>
<feature type="domain" description="DUF4470" evidence="1">
    <location>
        <begin position="19"/>
        <end position="73"/>
    </location>
</feature>
<dbReference type="RefSeq" id="XP_037169258.1">
    <property type="nucleotide sequence ID" value="XM_037303536.1"/>
</dbReference>
<dbReference type="EMBL" id="JACCJC010000004">
    <property type="protein sequence ID" value="KAF6239989.1"/>
    <property type="molecule type" value="Genomic_DNA"/>
</dbReference>
<organism evidence="2 3">
    <name type="scientific">Letharia columbiana</name>
    <dbReference type="NCBI Taxonomy" id="112416"/>
    <lineage>
        <taxon>Eukaryota</taxon>
        <taxon>Fungi</taxon>
        <taxon>Dikarya</taxon>
        <taxon>Ascomycota</taxon>
        <taxon>Pezizomycotina</taxon>
        <taxon>Lecanoromycetes</taxon>
        <taxon>OSLEUM clade</taxon>
        <taxon>Lecanoromycetidae</taxon>
        <taxon>Lecanorales</taxon>
        <taxon>Lecanorineae</taxon>
        <taxon>Parmeliaceae</taxon>
        <taxon>Letharia</taxon>
    </lineage>
</organism>
<dbReference type="OrthoDB" id="5282002at2759"/>
<sequence>MAMNEGEGYDQDLALRFAVIALPEAFDQTCICVLNDRDTVVNCRTIVRLLILMFLQPPVAAELVLHVWYSARLTSGMIQSLHRSVKRLIADVVPEIVVRSRSVLLSKTWTFGTGSVSARLYTERWNFLAGYVADWSLDR</sequence>
<name>A0A8H6G3N4_9LECA</name>
<evidence type="ECO:0000313" key="3">
    <source>
        <dbReference type="Proteomes" id="UP000578531"/>
    </source>
</evidence>
<comment type="caution">
    <text evidence="2">The sequence shown here is derived from an EMBL/GenBank/DDBJ whole genome shotgun (WGS) entry which is preliminary data.</text>
</comment>
<dbReference type="Pfam" id="PF14737">
    <property type="entry name" value="DUF4470"/>
    <property type="match status" value="1"/>
</dbReference>
<dbReference type="AlphaFoldDB" id="A0A8H6G3N4"/>